<name>A0A420Y5Q8_9PEZI</name>
<dbReference type="OrthoDB" id="5419460at2759"/>
<proteinExistence type="predicted"/>
<feature type="transmembrane region" description="Helical" evidence="1">
    <location>
        <begin position="191"/>
        <end position="210"/>
    </location>
</feature>
<feature type="transmembrane region" description="Helical" evidence="1">
    <location>
        <begin position="148"/>
        <end position="171"/>
    </location>
</feature>
<dbReference type="GO" id="GO:0005938">
    <property type="term" value="C:cell cortex"/>
    <property type="evidence" value="ECO:0007669"/>
    <property type="project" value="TreeGrafter"/>
</dbReference>
<organism evidence="2 3">
    <name type="scientific">Coniochaeta pulveracea</name>
    <dbReference type="NCBI Taxonomy" id="177199"/>
    <lineage>
        <taxon>Eukaryota</taxon>
        <taxon>Fungi</taxon>
        <taxon>Dikarya</taxon>
        <taxon>Ascomycota</taxon>
        <taxon>Pezizomycotina</taxon>
        <taxon>Sordariomycetes</taxon>
        <taxon>Sordariomycetidae</taxon>
        <taxon>Coniochaetales</taxon>
        <taxon>Coniochaetaceae</taxon>
        <taxon>Coniochaeta</taxon>
    </lineage>
</organism>
<reference evidence="2 3" key="1">
    <citation type="submission" date="2018-08" db="EMBL/GenBank/DDBJ databases">
        <title>Draft genome of the lignicolous fungus Coniochaeta pulveracea.</title>
        <authorList>
            <person name="Borstlap C.J."/>
            <person name="De Witt R.N."/>
            <person name="Botha A."/>
            <person name="Volschenk H."/>
        </authorList>
    </citation>
    <scope>NUCLEOTIDE SEQUENCE [LARGE SCALE GENOMIC DNA]</scope>
    <source>
        <strain evidence="2 3">CAB683</strain>
    </source>
</reference>
<accession>A0A420Y5Q8</accession>
<dbReference type="Proteomes" id="UP000275385">
    <property type="component" value="Unassembled WGS sequence"/>
</dbReference>
<gene>
    <name evidence="2" type="ORF">DL546_001163</name>
</gene>
<keyword evidence="1" id="KW-1133">Transmembrane helix</keyword>
<comment type="caution">
    <text evidence="2">The sequence shown here is derived from an EMBL/GenBank/DDBJ whole genome shotgun (WGS) entry which is preliminary data.</text>
</comment>
<dbReference type="GO" id="GO:0030866">
    <property type="term" value="P:cortical actin cytoskeleton organization"/>
    <property type="evidence" value="ECO:0007669"/>
    <property type="project" value="TreeGrafter"/>
</dbReference>
<dbReference type="Pfam" id="PF06687">
    <property type="entry name" value="SUR7"/>
    <property type="match status" value="1"/>
</dbReference>
<evidence type="ECO:0000256" key="1">
    <source>
        <dbReference type="SAM" id="Phobius"/>
    </source>
</evidence>
<dbReference type="GO" id="GO:0045121">
    <property type="term" value="C:membrane raft"/>
    <property type="evidence" value="ECO:0007669"/>
    <property type="project" value="TreeGrafter"/>
</dbReference>
<keyword evidence="3" id="KW-1185">Reference proteome</keyword>
<dbReference type="GO" id="GO:0031505">
    <property type="term" value="P:fungal-type cell wall organization"/>
    <property type="evidence" value="ECO:0007669"/>
    <property type="project" value="TreeGrafter"/>
</dbReference>
<dbReference type="AlphaFoldDB" id="A0A420Y5Q8"/>
<feature type="transmembrane region" description="Helical" evidence="1">
    <location>
        <begin position="116"/>
        <end position="136"/>
    </location>
</feature>
<dbReference type="Gene3D" id="1.20.140.150">
    <property type="match status" value="1"/>
</dbReference>
<dbReference type="PANTHER" id="PTHR36414:SF1">
    <property type="entry name" value="PROTEIN SUR7"/>
    <property type="match status" value="1"/>
</dbReference>
<dbReference type="GO" id="GO:0006897">
    <property type="term" value="P:endocytosis"/>
    <property type="evidence" value="ECO:0007669"/>
    <property type="project" value="TreeGrafter"/>
</dbReference>
<protein>
    <submittedName>
        <fullName evidence="2">Uncharacterized protein</fullName>
    </submittedName>
</protein>
<dbReference type="PANTHER" id="PTHR36414">
    <property type="entry name" value="PROTEIN SUR7"/>
    <property type="match status" value="1"/>
</dbReference>
<dbReference type="InterPro" id="IPR009571">
    <property type="entry name" value="SUR7/Rim9-like_fungi"/>
</dbReference>
<dbReference type="GO" id="GO:0005886">
    <property type="term" value="C:plasma membrane"/>
    <property type="evidence" value="ECO:0007669"/>
    <property type="project" value="InterPro"/>
</dbReference>
<keyword evidence="1" id="KW-0812">Transmembrane</keyword>
<keyword evidence="1" id="KW-0472">Membrane</keyword>
<sequence>MAPRPGLSLVALILIAGSLLLLWFVILSGVTTTTPLDKTYFLRADTAGITGARSISQWNYFYVCGDGNTNCGSASPAPPAGHAWAPNAANVPSGLAGSHGNHTTSARFFYMWRFGWAFYLIALFFMTLTFFSGFLACCGRLGAAISALFGVLSLIIYTAAVSLMTATFVIMRNKFNAAGRTATLGKYAFGFSWAAWFALLLATILFCLGIRKKDQATTGYTSRWGRTRSTRSRMSDVGGRRVKDEYA</sequence>
<dbReference type="EMBL" id="QVQW01000045">
    <property type="protein sequence ID" value="RKU43219.1"/>
    <property type="molecule type" value="Genomic_DNA"/>
</dbReference>
<evidence type="ECO:0000313" key="3">
    <source>
        <dbReference type="Proteomes" id="UP000275385"/>
    </source>
</evidence>
<evidence type="ECO:0000313" key="2">
    <source>
        <dbReference type="EMBL" id="RKU43219.1"/>
    </source>
</evidence>
<feature type="transmembrane region" description="Helical" evidence="1">
    <location>
        <begin position="7"/>
        <end position="26"/>
    </location>
</feature>
<dbReference type="GO" id="GO:0032185">
    <property type="term" value="P:septin cytoskeleton organization"/>
    <property type="evidence" value="ECO:0007669"/>
    <property type="project" value="TreeGrafter"/>
</dbReference>